<evidence type="ECO:0000313" key="2">
    <source>
        <dbReference type="EMBL" id="MBW3127277.1"/>
    </source>
</evidence>
<protein>
    <submittedName>
        <fullName evidence="2">Type I toxin-antitoxin system SymE family toxin</fullName>
    </submittedName>
</protein>
<dbReference type="EMBL" id="JAHWGL010000003">
    <property type="protein sequence ID" value="MBW3127277.1"/>
    <property type="molecule type" value="Genomic_DNA"/>
</dbReference>
<dbReference type="Proteomes" id="UP000826188">
    <property type="component" value="Unassembled WGS sequence"/>
</dbReference>
<reference evidence="2 3" key="1">
    <citation type="submission" date="2021-07" db="EMBL/GenBank/DDBJ databases">
        <title>Hymenobacter profundi sp. nov., isolated from deep-sea water.</title>
        <authorList>
            <person name="Kim M.K."/>
        </authorList>
    </citation>
    <scope>NUCLEOTIDE SEQUENCE [LARGE SCALE GENOMIC DNA]</scope>
    <source>
        <strain evidence="2 3">M2</strain>
    </source>
</reference>
<evidence type="ECO:0000313" key="3">
    <source>
        <dbReference type="Proteomes" id="UP000826188"/>
    </source>
</evidence>
<name>A0ABS6WVI3_9BACT</name>
<feature type="domain" description="Toxin SymE-like" evidence="1">
    <location>
        <begin position="6"/>
        <end position="59"/>
    </location>
</feature>
<comment type="caution">
    <text evidence="2">The sequence shown here is derived from an EMBL/GenBank/DDBJ whole genome shotgun (WGS) entry which is preliminary data.</text>
</comment>
<dbReference type="Pfam" id="PF08845">
    <property type="entry name" value="SymE_toxin"/>
    <property type="match status" value="1"/>
</dbReference>
<dbReference type="RefSeq" id="WP_219156452.1">
    <property type="nucleotide sequence ID" value="NZ_JAHWGL010000003.1"/>
</dbReference>
<dbReference type="InterPro" id="IPR014944">
    <property type="entry name" value="Toxin_SymE-like"/>
</dbReference>
<accession>A0ABS6WVI3</accession>
<proteinExistence type="predicted"/>
<gene>
    <name evidence="2" type="ORF">KYK14_01830</name>
</gene>
<sequence length="60" mass="6418">MSTTTPRYLKVAAHYKRLHPRLAITSLLTLRGDWLAAAGFLPGATATVGIQAGRLIITAN</sequence>
<keyword evidence="3" id="KW-1185">Reference proteome</keyword>
<evidence type="ECO:0000259" key="1">
    <source>
        <dbReference type="Pfam" id="PF08845"/>
    </source>
</evidence>
<organism evidence="2 3">
    <name type="scientific">Hymenobacter profundi</name>
    <dbReference type="NCBI Taxonomy" id="1982110"/>
    <lineage>
        <taxon>Bacteria</taxon>
        <taxon>Pseudomonadati</taxon>
        <taxon>Bacteroidota</taxon>
        <taxon>Cytophagia</taxon>
        <taxon>Cytophagales</taxon>
        <taxon>Hymenobacteraceae</taxon>
        <taxon>Hymenobacter</taxon>
    </lineage>
</organism>